<feature type="compositionally biased region" description="Low complexity" evidence="1">
    <location>
        <begin position="1583"/>
        <end position="1597"/>
    </location>
</feature>
<dbReference type="Pfam" id="PF10344">
    <property type="entry name" value="Hobbit"/>
    <property type="match status" value="1"/>
</dbReference>
<gene>
    <name evidence="2" type="ORF">SHERM_09596</name>
</gene>
<dbReference type="EMBL" id="CACSLK010000984">
    <property type="protein sequence ID" value="CAA0806712.1"/>
    <property type="molecule type" value="Genomic_DNA"/>
</dbReference>
<feature type="compositionally biased region" description="Basic and acidic residues" evidence="1">
    <location>
        <begin position="1032"/>
        <end position="1050"/>
    </location>
</feature>
<feature type="region of interest" description="Disordered" evidence="1">
    <location>
        <begin position="1651"/>
        <end position="1701"/>
    </location>
</feature>
<feature type="compositionally biased region" description="Basic and acidic residues" evidence="1">
    <location>
        <begin position="1939"/>
        <end position="1948"/>
    </location>
</feature>
<dbReference type="PANTHER" id="PTHR15678:SF6">
    <property type="entry name" value="BRIDGE-LIKE LIPID TRANSFER PROTEIN FAMILY MEMBER 2"/>
    <property type="match status" value="1"/>
</dbReference>
<accession>A0A9N7MG67</accession>
<organism evidence="2 3">
    <name type="scientific">Striga hermonthica</name>
    <name type="common">Purple witchweed</name>
    <name type="synonym">Buchnera hermonthica</name>
    <dbReference type="NCBI Taxonomy" id="68872"/>
    <lineage>
        <taxon>Eukaryota</taxon>
        <taxon>Viridiplantae</taxon>
        <taxon>Streptophyta</taxon>
        <taxon>Embryophyta</taxon>
        <taxon>Tracheophyta</taxon>
        <taxon>Spermatophyta</taxon>
        <taxon>Magnoliopsida</taxon>
        <taxon>eudicotyledons</taxon>
        <taxon>Gunneridae</taxon>
        <taxon>Pentapetalae</taxon>
        <taxon>asterids</taxon>
        <taxon>lamiids</taxon>
        <taxon>Lamiales</taxon>
        <taxon>Orobanchaceae</taxon>
        <taxon>Buchnereae</taxon>
        <taxon>Striga</taxon>
    </lineage>
</organism>
<name>A0A9N7MG67_STRHE</name>
<feature type="compositionally biased region" description="Basic and acidic residues" evidence="1">
    <location>
        <begin position="1664"/>
        <end position="1701"/>
    </location>
</feature>
<feature type="compositionally biased region" description="Polar residues" evidence="1">
    <location>
        <begin position="1598"/>
        <end position="1616"/>
    </location>
</feature>
<reference evidence="2" key="1">
    <citation type="submission" date="2019-12" db="EMBL/GenBank/DDBJ databases">
        <authorList>
            <person name="Scholes J."/>
        </authorList>
    </citation>
    <scope>NUCLEOTIDE SEQUENCE</scope>
</reference>
<evidence type="ECO:0000313" key="2">
    <source>
        <dbReference type="EMBL" id="CAA0806712.1"/>
    </source>
</evidence>
<dbReference type="InterPro" id="IPR045167">
    <property type="entry name" value="Hobbit"/>
</dbReference>
<dbReference type="Proteomes" id="UP001153555">
    <property type="component" value="Unassembled WGS sequence"/>
</dbReference>
<protein>
    <recommendedName>
        <fullName evidence="4">FMP27 GFWDK domain-containing protein</fullName>
    </recommendedName>
</protein>
<feature type="compositionally biased region" description="Low complexity" evidence="1">
    <location>
        <begin position="1053"/>
        <end position="1079"/>
    </location>
</feature>
<feature type="compositionally biased region" description="Polar residues" evidence="1">
    <location>
        <begin position="999"/>
        <end position="1011"/>
    </location>
</feature>
<feature type="compositionally biased region" description="Low complexity" evidence="1">
    <location>
        <begin position="1927"/>
        <end position="1936"/>
    </location>
</feature>
<comment type="caution">
    <text evidence="2">The sequence shown here is derived from an EMBL/GenBank/DDBJ whole genome shotgun (WGS) entry which is preliminary data.</text>
</comment>
<dbReference type="OrthoDB" id="1562405at2759"/>
<dbReference type="PANTHER" id="PTHR15678">
    <property type="entry name" value="ANTIGEN MLAA-22-RELATED"/>
    <property type="match status" value="1"/>
</dbReference>
<sequence length="1948" mass="217258">MGASPAKFLFGFLFVFIVLWISFMFTSRLLAWILSRVMGASIGFRVGGWKCLRDIYLKFNKGPIESISVGEVRLSLRQSLIKIGVGFISRDPKLQVVICDLEVVMRSSTKTTKKTRSKKSRSPGRGKWMVLANMARFLSVSVTDLSLKNPKATLDIKELRVDISKDGGSEAELFVKLQLFPINVHLGEPHLTSGGSSSGCQLIDGVCPPFSCEEFSLLCEIGHNRETGVVVRDLDITCGQVSVNLNEELLLKKKDLRDKSSQPASGVVQAVDKESVSAKKPQGEKALSAVSMLPEKAAFTLPNLDVKFVHRSYGLIIDNNIMGIQLKCMKSCSIEDVGESVKLDVQMEFSEIHLLRETGIPAVEILKLDVVSSIYIPLQPSFPIRSEVDVKLGGTQCNLLLNRLESWARLRHPQKPKQGFSEDSHSKLQSHLTEQKPIMWTCTVSAPEMTVVLFSLTGSPLYHGCSQSSHIFANNISGTGTTLHLELGELNLHMSDEYQECLKESLFGVETNTGSLMHIAKVSLDLGKKDMDPLEDGLKSKMVLGADVTGMGVYLTYRRLESLVSTALSVKALGKKLSASNKKPAQSKGMRSSRQSGKGIQHLNLNLERCSVNVCGDVGLEDIVVPDPKRVNYGSQGGRVLITNSADGTSRTAHITSTVSNEAKKMKYTVSLDIYHFNLCMNKERKSMQIDLERARSIYQEFPEDSNAGAKVDLLDMQNAKLIRRSGGTKEIEVCCLFSTTDISLRWEPDVHIALFELGLHLKCLTHNHKPQGQNDGEKIEDREVTKETSLESVKIEKPVKKRQSIFAVDVEMLTISAEVGDGVETLIQVQSIFSENARIGVLVEGLMLQFNKTRIFRSSRMQISRVPNVSGSLSDVKSENVTTWDWVIHAIDVHICMPFRLELRAIDDAVEEMLRVLKLVTSAKTTSISSLKKEPSKPPKKSSSTRTGCIRFGIRKLTADIEEEPIQGWLDEHHKLLKNEARELAVRLDFLEELISRSSQGHSVGESNDSVDGKAFAPPKPSPSRQYAQRKLHEENNAVDKPDIQKSNDDQISSSITAGASSSQVMDISKSPSSPSQSETMENSITSAIAKYGNIDDSEEEGTRHFMVNVIEPQFNLHSEESNGRFLLAAVSGRVLARSFHSVLHVGYEVIEQALGGERIQVPETQPEMTWNRMEFSVMLEHVQAHVAPTDVDPGAGLQWLPKICRSSPKVKRTGALLERVFMPCDMYFRYTRHKGGTSDLKVKPLKELIFNSHNITAAMTSRQFQVMLDVLTNLLFARLPKPRKSSLSYSAEDDEDVEEEADEVVPDGVEEVELAKVELEQKERVQRLIFYDIRKLSLPGDTFGDPQAEMEADLWMVTSGRSTLVQKLKRELINAQKSRKAASASLRLALQKAAQLRLMEKEKNKSPSYAMRISLQINKVVWGMLVDGKSFAEAEINDMIYDFDRDYKDVGVAKFTTKYFVVRNCLPNAKSDMLLSAWNPPSEWGKKVMLRVDAKQGFSKDGNSPLELFQVEIYPLKIHLTESLYRVMWQYLFPEEEQDSQRRQQVWKGSTTAGLRRAKKGTLVSDASTSGNHSTKDAETSKSSTFNFAASSATNQSGITTDSSQASKLQNSKTTKPDLRRTSSFDRTWEENVAESVADELVLHLHSSSKHGSALTLEQQDEATKTKLKDVKLKPGRSSHEEKKSGKLPDEKRSQPRKLREFHNIKISQVELLVTYEGSRFAVSDLRLLMDTFHRTEFVGTWRRLFSRVKKHIIWGVLKSVTGMQGKKFKDKSHSATVAVPESDLNLSDSDGGSAERGDQQIPIAWPKRPADGAGDGFVTSIRGLFNSQRRKAKAFVLRTMRGEVENELHGGDWSESDAEFSPFARQLTITKAKRLIRRHTKKFRSRGHKGLSLQHKGSFSGPPREGSPFEGTPFEGTPYEESDSSSGSSLYEDSQIESRDILSQS</sequence>
<feature type="compositionally biased region" description="Basic residues" evidence="1">
    <location>
        <begin position="1883"/>
        <end position="1892"/>
    </location>
</feature>
<feature type="region of interest" description="Disordered" evidence="1">
    <location>
        <begin position="1560"/>
        <end position="1622"/>
    </location>
</feature>
<feature type="region of interest" description="Disordered" evidence="1">
    <location>
        <begin position="999"/>
        <end position="1083"/>
    </location>
</feature>
<feature type="region of interest" description="Disordered" evidence="1">
    <location>
        <begin position="1883"/>
        <end position="1948"/>
    </location>
</feature>
<keyword evidence="3" id="KW-1185">Reference proteome</keyword>
<feature type="region of interest" description="Disordered" evidence="1">
    <location>
        <begin position="579"/>
        <end position="598"/>
    </location>
</feature>
<evidence type="ECO:0000256" key="1">
    <source>
        <dbReference type="SAM" id="MobiDB-lite"/>
    </source>
</evidence>
<proteinExistence type="predicted"/>
<evidence type="ECO:0008006" key="4">
    <source>
        <dbReference type="Google" id="ProtNLM"/>
    </source>
</evidence>
<evidence type="ECO:0000313" key="3">
    <source>
        <dbReference type="Proteomes" id="UP001153555"/>
    </source>
</evidence>